<dbReference type="SUPFAM" id="SSF48695">
    <property type="entry name" value="Multiheme cytochromes"/>
    <property type="match status" value="1"/>
</dbReference>
<gene>
    <name evidence="3" type="ORF">THTE_2895</name>
</gene>
<evidence type="ECO:0000313" key="3">
    <source>
        <dbReference type="EMBL" id="ASV75497.1"/>
    </source>
</evidence>
<sequence length="253" mass="28538">MRLRLFGPTGVAVFGKVPIPVVTSRSIPAVVQQLGMSKPYLPLWFDRARPLFGAILLFVPLYLLGVAWFAADPQTIDIGYSPTQPVPFSHALHAGELGLDCRYCHTTVEKAAHAAIPSTEICMNCHDRIAPNSPKLALVRESYATGQPIPWVRVHDLPDFVYFDHSAHVNRGVSCVECHDRVDRMERVYQARTLRMGWCLECHRNPEPHLRPQDQITNLAWQAGSPEEQQRIGEELRRKNNIQPSTSCSTCHR</sequence>
<proteinExistence type="predicted"/>
<feature type="transmembrane region" description="Helical" evidence="1">
    <location>
        <begin position="51"/>
        <end position="71"/>
    </location>
</feature>
<feature type="domain" description="Cytochrome c7-like" evidence="2">
    <location>
        <begin position="87"/>
        <end position="128"/>
    </location>
</feature>
<feature type="domain" description="Cytochrome c7-like" evidence="2">
    <location>
        <begin position="161"/>
        <end position="253"/>
    </location>
</feature>
<dbReference type="Pfam" id="PF14522">
    <property type="entry name" value="Cytochrome_C7"/>
    <property type="match status" value="2"/>
</dbReference>
<dbReference type="Gene3D" id="3.90.10.10">
    <property type="entry name" value="Cytochrome C3"/>
    <property type="match status" value="2"/>
</dbReference>
<reference evidence="3 4" key="1">
    <citation type="journal article" name="Front. Microbiol.">
        <title>Sugar Metabolism of the First Thermophilic Planctomycete Thermogutta terrifontis: Comparative Genomic and Transcriptomic Approaches.</title>
        <authorList>
            <person name="Elcheninov A.G."/>
            <person name="Menzel P."/>
            <person name="Gudbergsdottir S.R."/>
            <person name="Slesarev A.I."/>
            <person name="Kadnikov V.V."/>
            <person name="Krogh A."/>
            <person name="Bonch-Osmolovskaya E.A."/>
            <person name="Peng X."/>
            <person name="Kublanov I.V."/>
        </authorList>
    </citation>
    <scope>NUCLEOTIDE SEQUENCE [LARGE SCALE GENOMIC DNA]</scope>
    <source>
        <strain evidence="3 4">R1</strain>
    </source>
</reference>
<evidence type="ECO:0000259" key="2">
    <source>
        <dbReference type="Pfam" id="PF14522"/>
    </source>
</evidence>
<organism evidence="3 4">
    <name type="scientific">Thermogutta terrifontis</name>
    <dbReference type="NCBI Taxonomy" id="1331910"/>
    <lineage>
        <taxon>Bacteria</taxon>
        <taxon>Pseudomonadati</taxon>
        <taxon>Planctomycetota</taxon>
        <taxon>Planctomycetia</taxon>
        <taxon>Pirellulales</taxon>
        <taxon>Thermoguttaceae</taxon>
        <taxon>Thermogutta</taxon>
    </lineage>
</organism>
<dbReference type="InterPro" id="IPR029467">
    <property type="entry name" value="Cyt_c7-like"/>
</dbReference>
<dbReference type="RefSeq" id="WP_237260125.1">
    <property type="nucleotide sequence ID" value="NZ_CP018477.1"/>
</dbReference>
<protein>
    <submittedName>
        <fullName evidence="3">Molybdopterin oxidoreductase subunit, predicted, chaperone protein HtpG</fullName>
    </submittedName>
</protein>
<dbReference type="KEGG" id="ttf:THTE_2895"/>
<keyword evidence="1" id="KW-0812">Transmembrane</keyword>
<dbReference type="PANTHER" id="PTHR39425:SF1">
    <property type="entry name" value="CYTOCHROME C7-LIKE DOMAIN-CONTAINING PROTEIN"/>
    <property type="match status" value="1"/>
</dbReference>
<name>A0A286RHR3_9BACT</name>
<dbReference type="EMBL" id="CP018477">
    <property type="protein sequence ID" value="ASV75497.1"/>
    <property type="molecule type" value="Genomic_DNA"/>
</dbReference>
<keyword evidence="1" id="KW-1133">Transmembrane helix</keyword>
<dbReference type="InterPro" id="IPR036280">
    <property type="entry name" value="Multihaem_cyt_sf"/>
</dbReference>
<keyword evidence="4" id="KW-1185">Reference proteome</keyword>
<accession>A0A286RHR3</accession>
<keyword evidence="1" id="KW-0472">Membrane</keyword>
<evidence type="ECO:0000256" key="1">
    <source>
        <dbReference type="SAM" id="Phobius"/>
    </source>
</evidence>
<dbReference type="PANTHER" id="PTHR39425">
    <property type="entry name" value="LIPOPROTEIN CYTOCHROME C"/>
    <property type="match status" value="1"/>
</dbReference>
<dbReference type="AlphaFoldDB" id="A0A286RHR3"/>
<dbReference type="CDD" id="cd08168">
    <property type="entry name" value="Cytochrom_C3"/>
    <property type="match status" value="1"/>
</dbReference>
<dbReference type="Proteomes" id="UP000215086">
    <property type="component" value="Chromosome"/>
</dbReference>
<evidence type="ECO:0000313" key="4">
    <source>
        <dbReference type="Proteomes" id="UP000215086"/>
    </source>
</evidence>